<evidence type="ECO:0000313" key="1">
    <source>
        <dbReference type="EMBL" id="WOE66225.1"/>
    </source>
</evidence>
<evidence type="ECO:0000313" key="2">
    <source>
        <dbReference type="Proteomes" id="UP001302667"/>
    </source>
</evidence>
<organism evidence="1 2">
    <name type="scientific">Aeromonas allosaccharophila</name>
    <dbReference type="NCBI Taxonomy" id="656"/>
    <lineage>
        <taxon>Bacteria</taxon>
        <taxon>Pseudomonadati</taxon>
        <taxon>Pseudomonadota</taxon>
        <taxon>Gammaproteobacteria</taxon>
        <taxon>Aeromonadales</taxon>
        <taxon>Aeromonadaceae</taxon>
        <taxon>Aeromonas</taxon>
    </lineage>
</organism>
<reference evidence="1 2" key="1">
    <citation type="submission" date="2023-10" db="EMBL/GenBank/DDBJ databases">
        <title>Genome analysis of psychrotrophic aerobic bacterium Aeromonas allosaccharophila BIM B-1809 isolated from infected fish.</title>
        <authorList>
            <person name="Leanovich S.I."/>
            <person name="Sidarenka A.V."/>
            <person name="Akhremchuk A.E."/>
            <person name="Sikolenko M.A."/>
            <person name="Valentovich L.N."/>
        </authorList>
    </citation>
    <scope>NUCLEOTIDE SEQUENCE [LARGE SCALE GENOMIC DNA]</scope>
    <source>
        <strain evidence="1 2">BIM B-1809</strain>
    </source>
</reference>
<accession>A0ABZ0F9Y7</accession>
<dbReference type="EMBL" id="CP136584">
    <property type="protein sequence ID" value="WOE66225.1"/>
    <property type="molecule type" value="Genomic_DNA"/>
</dbReference>
<dbReference type="Proteomes" id="UP001302667">
    <property type="component" value="Chromosome"/>
</dbReference>
<name>A0ABZ0F9Y7_9GAMM</name>
<protein>
    <submittedName>
        <fullName evidence="1">Uncharacterized protein</fullName>
    </submittedName>
</protein>
<dbReference type="RefSeq" id="WP_317102937.1">
    <property type="nucleotide sequence ID" value="NZ_CP136584.1"/>
</dbReference>
<proteinExistence type="predicted"/>
<keyword evidence="2" id="KW-1185">Reference proteome</keyword>
<gene>
    <name evidence="1" type="ORF">RY972_19875</name>
</gene>
<sequence length="82" mass="8835">MTNNKPADLQSILNSLNGQRPASEVITELNSTIGFLNNLKSAIEDQGKEQAPATNTSHYYGGNSFGGDVGAQYRATYEPMPE</sequence>